<dbReference type="AlphaFoldDB" id="A0A542YMX9"/>
<dbReference type="PANTHER" id="PTHR23028:SF53">
    <property type="entry name" value="ACYL_TRANSF_3 DOMAIN-CONTAINING PROTEIN"/>
    <property type="match status" value="1"/>
</dbReference>
<evidence type="ECO:0000313" key="11">
    <source>
        <dbReference type="EMBL" id="TQL49455.1"/>
    </source>
</evidence>
<keyword evidence="5 9" id="KW-1133">Transmembrane helix</keyword>
<feature type="transmembrane region" description="Helical" evidence="9">
    <location>
        <begin position="282"/>
        <end position="301"/>
    </location>
</feature>
<evidence type="ECO:0000256" key="3">
    <source>
        <dbReference type="ARBA" id="ARBA00022679"/>
    </source>
</evidence>
<sequence>MTTTAHRVDALQAPPADTAVPTLPQAAPRHTPEHDRGAPRRRRHHGPDDLRPRPGRIPGLDGIRALAILGVLVFHFTPTVLPGGFLGVDIFFVVSGFLITTLLARELTSKGRLDLPRFWLRRARRLLPALLTVVVVSIAAARLVGGDLLVAIGRQAVGALTFSTNWLEIGAGASYFHNTSPLLFVNFWSLAVEEQFYLFWPVLLVVLLALARTSRQRIGVVTAVGLGSALLMAVLYQPGTDATRVYYGTDTHLFGLMLGVALAFAWAAPHRAGLRTDTWRRVRPYAVIGALAVLVLLMRVLGDSSAWTFRGGILLACLATVVLIAALLESDSPWRRVMQLRPLVWVGERSYGIYLWHWPVLMVAATLVPFAQGTVRAALVLTSALVVTFVLSELSHRFIETPVREDGFRATAARVRDWATAPWSDGWAPRVLAGTVALLVLFAAVAVATAPDKSETQQLIEEQEARLGGTPVPGEDAGSAAGEEAGDAEDAGADSGAADEAAGDERSGGLLGDGFGPGAALGAGPDSGSDPKSDKGDEARAEEDAKEDEEDKEAGDKEGDDKGSDEKDAADGDHPFGYTEDADGLLVPDGKDITAIGDSLVVTSADGLEYRFPGMTFEAKSNRQWGDAMPVLEAALEADTVRDNVIVHFGTNAGVDGDALREVLDTLGPDRQVVVMNLYSSSTFVPPSNETIDEVVADYPNAVVGDWHAAMTEEPETLQSDRIHPDIAGMHVYARVVAESFDKLARSS</sequence>
<dbReference type="PANTHER" id="PTHR23028">
    <property type="entry name" value="ACETYLTRANSFERASE"/>
    <property type="match status" value="1"/>
</dbReference>
<feature type="transmembrane region" description="Helical" evidence="9">
    <location>
        <begin position="83"/>
        <end position="104"/>
    </location>
</feature>
<keyword evidence="12" id="KW-1185">Reference proteome</keyword>
<feature type="transmembrane region" description="Helical" evidence="9">
    <location>
        <begin position="125"/>
        <end position="144"/>
    </location>
</feature>
<reference evidence="11 12" key="1">
    <citation type="submission" date="2019-06" db="EMBL/GenBank/DDBJ databases">
        <title>Sequencing the genomes of 1000 actinobacteria strains.</title>
        <authorList>
            <person name="Klenk H.-P."/>
        </authorList>
    </citation>
    <scope>NUCLEOTIDE SEQUENCE [LARGE SCALE GENOMIC DNA]</scope>
    <source>
        <strain evidence="11 12">DSM 12335</strain>
    </source>
</reference>
<evidence type="ECO:0000256" key="4">
    <source>
        <dbReference type="ARBA" id="ARBA00022692"/>
    </source>
</evidence>
<feature type="compositionally biased region" description="Low complexity" evidence="8">
    <location>
        <begin position="474"/>
        <end position="483"/>
    </location>
</feature>
<evidence type="ECO:0000256" key="9">
    <source>
        <dbReference type="SAM" id="Phobius"/>
    </source>
</evidence>
<evidence type="ECO:0000256" key="1">
    <source>
        <dbReference type="ARBA" id="ARBA00004651"/>
    </source>
</evidence>
<dbReference type="GO" id="GO:0016747">
    <property type="term" value="F:acyltransferase activity, transferring groups other than amino-acyl groups"/>
    <property type="evidence" value="ECO:0007669"/>
    <property type="project" value="InterPro"/>
</dbReference>
<keyword evidence="6 9" id="KW-0472">Membrane</keyword>
<dbReference type="EMBL" id="VFOP01000001">
    <property type="protein sequence ID" value="TQL49455.1"/>
    <property type="molecule type" value="Genomic_DNA"/>
</dbReference>
<evidence type="ECO:0000313" key="12">
    <source>
        <dbReference type="Proteomes" id="UP000319516"/>
    </source>
</evidence>
<keyword evidence="4 9" id="KW-0812">Transmembrane</keyword>
<comment type="subcellular location">
    <subcellularLocation>
        <location evidence="1">Cell membrane</location>
        <topology evidence="1">Multi-pass membrane protein</topology>
    </subcellularLocation>
</comment>
<feature type="region of interest" description="Disordered" evidence="8">
    <location>
        <begin position="463"/>
        <end position="585"/>
    </location>
</feature>
<dbReference type="InterPro" id="IPR050879">
    <property type="entry name" value="Acyltransferase_3"/>
</dbReference>
<feature type="transmembrane region" description="Helical" evidence="9">
    <location>
        <begin position="195"/>
        <end position="211"/>
    </location>
</feature>
<feature type="compositionally biased region" description="Acidic residues" evidence="8">
    <location>
        <begin position="544"/>
        <end position="553"/>
    </location>
</feature>
<gene>
    <name evidence="11" type="ORF">FB467_0527</name>
</gene>
<evidence type="ECO:0000256" key="8">
    <source>
        <dbReference type="SAM" id="MobiDB-lite"/>
    </source>
</evidence>
<evidence type="ECO:0000256" key="2">
    <source>
        <dbReference type="ARBA" id="ARBA00022475"/>
    </source>
</evidence>
<evidence type="ECO:0000256" key="5">
    <source>
        <dbReference type="ARBA" id="ARBA00022989"/>
    </source>
</evidence>
<feature type="compositionally biased region" description="Basic and acidic residues" evidence="8">
    <location>
        <begin position="529"/>
        <end position="543"/>
    </location>
</feature>
<dbReference type="RefSeq" id="WP_141783713.1">
    <property type="nucleotide sequence ID" value="NZ_BAAAIK010000003.1"/>
</dbReference>
<comment type="caution">
    <text evidence="11">The sequence shown here is derived from an EMBL/GenBank/DDBJ whole genome shotgun (WGS) entry which is preliminary data.</text>
</comment>
<evidence type="ECO:0000256" key="6">
    <source>
        <dbReference type="ARBA" id="ARBA00023136"/>
    </source>
</evidence>
<dbReference type="InterPro" id="IPR002656">
    <property type="entry name" value="Acyl_transf_3_dom"/>
</dbReference>
<feature type="compositionally biased region" description="Gly residues" evidence="8">
    <location>
        <begin position="509"/>
        <end position="521"/>
    </location>
</feature>
<evidence type="ECO:0000259" key="10">
    <source>
        <dbReference type="Pfam" id="PF01757"/>
    </source>
</evidence>
<feature type="domain" description="Acyltransferase 3" evidence="10">
    <location>
        <begin position="58"/>
        <end position="392"/>
    </location>
</feature>
<name>A0A542YMX9_9MICO</name>
<dbReference type="Proteomes" id="UP000319516">
    <property type="component" value="Unassembled WGS sequence"/>
</dbReference>
<accession>A0A542YMX9</accession>
<keyword evidence="2" id="KW-1003">Cell membrane</keyword>
<feature type="transmembrane region" description="Helical" evidence="9">
    <location>
        <begin position="251"/>
        <end position="270"/>
    </location>
</feature>
<dbReference type="Pfam" id="PF01757">
    <property type="entry name" value="Acyl_transf_3"/>
    <property type="match status" value="1"/>
</dbReference>
<organism evidence="11 12">
    <name type="scientific">Ornithinicoccus hortensis</name>
    <dbReference type="NCBI Taxonomy" id="82346"/>
    <lineage>
        <taxon>Bacteria</taxon>
        <taxon>Bacillati</taxon>
        <taxon>Actinomycetota</taxon>
        <taxon>Actinomycetes</taxon>
        <taxon>Micrococcales</taxon>
        <taxon>Intrasporangiaceae</taxon>
        <taxon>Ornithinicoccus</taxon>
    </lineage>
</organism>
<dbReference type="InterPro" id="IPR036514">
    <property type="entry name" value="SGNH_hydro_sf"/>
</dbReference>
<keyword evidence="3" id="KW-0808">Transferase</keyword>
<feature type="region of interest" description="Disordered" evidence="8">
    <location>
        <begin position="1"/>
        <end position="55"/>
    </location>
</feature>
<dbReference type="OrthoDB" id="3404679at2"/>
<keyword evidence="7" id="KW-0012">Acyltransferase</keyword>
<feature type="compositionally biased region" description="Basic and acidic residues" evidence="8">
    <location>
        <begin position="554"/>
        <end position="574"/>
    </location>
</feature>
<dbReference type="GO" id="GO:0005886">
    <property type="term" value="C:plasma membrane"/>
    <property type="evidence" value="ECO:0007669"/>
    <property type="project" value="UniProtKB-SubCell"/>
</dbReference>
<feature type="transmembrane region" description="Helical" evidence="9">
    <location>
        <begin position="59"/>
        <end position="77"/>
    </location>
</feature>
<protein>
    <submittedName>
        <fullName evidence="11">Peptidoglycan/LPS O-acetylase OafA/YrhL</fullName>
    </submittedName>
</protein>
<proteinExistence type="predicted"/>
<feature type="transmembrane region" description="Helical" evidence="9">
    <location>
        <begin position="431"/>
        <end position="450"/>
    </location>
</feature>
<dbReference type="Gene3D" id="3.40.50.1110">
    <property type="entry name" value="SGNH hydrolase"/>
    <property type="match status" value="1"/>
</dbReference>
<evidence type="ECO:0000256" key="7">
    <source>
        <dbReference type="ARBA" id="ARBA00023315"/>
    </source>
</evidence>
<feature type="transmembrane region" description="Helical" evidence="9">
    <location>
        <begin position="218"/>
        <end position="239"/>
    </location>
</feature>
<feature type="transmembrane region" description="Helical" evidence="9">
    <location>
        <begin position="351"/>
        <end position="371"/>
    </location>
</feature>
<dbReference type="SUPFAM" id="SSF52266">
    <property type="entry name" value="SGNH hydrolase"/>
    <property type="match status" value="1"/>
</dbReference>
<dbReference type="GO" id="GO:0009103">
    <property type="term" value="P:lipopolysaccharide biosynthetic process"/>
    <property type="evidence" value="ECO:0007669"/>
    <property type="project" value="TreeGrafter"/>
</dbReference>
<feature type="transmembrane region" description="Helical" evidence="9">
    <location>
        <begin position="307"/>
        <end position="330"/>
    </location>
</feature>